<reference evidence="6" key="1">
    <citation type="journal article" date="2019" name="Int. J. Syst. Evol. Microbiol.">
        <title>The Global Catalogue of Microorganisms (GCM) 10K type strain sequencing project: providing services to taxonomists for standard genome sequencing and annotation.</title>
        <authorList>
            <consortium name="The Broad Institute Genomics Platform"/>
            <consortium name="The Broad Institute Genome Sequencing Center for Infectious Disease"/>
            <person name="Wu L."/>
            <person name="Ma J."/>
        </authorList>
    </citation>
    <scope>NUCLEOTIDE SEQUENCE [LARGE SCALE GENOMIC DNA]</scope>
    <source>
        <strain evidence="6">CCM 8947</strain>
    </source>
</reference>
<dbReference type="EC" id="3.2.1.-" evidence="5"/>
<protein>
    <submittedName>
        <fullName evidence="5">Glycoside hydrolase family 28 protein</fullName>
        <ecNumber evidence="5">3.2.1.-</ecNumber>
    </submittedName>
</protein>
<dbReference type="InterPro" id="IPR011050">
    <property type="entry name" value="Pectin_lyase_fold/virulence"/>
</dbReference>
<dbReference type="Gene3D" id="2.160.20.10">
    <property type="entry name" value="Single-stranded right-handed beta-helix, Pectin lyase-like"/>
    <property type="match status" value="1"/>
</dbReference>
<evidence type="ECO:0000256" key="3">
    <source>
        <dbReference type="ARBA" id="ARBA00023295"/>
    </source>
</evidence>
<proteinExistence type="inferred from homology"/>
<keyword evidence="3 4" id="KW-0326">Glycosidase</keyword>
<gene>
    <name evidence="5" type="ORF">ACFQ47_00100</name>
</gene>
<keyword evidence="6" id="KW-1185">Reference proteome</keyword>
<dbReference type="GO" id="GO:0016798">
    <property type="term" value="F:hydrolase activity, acting on glycosyl bonds"/>
    <property type="evidence" value="ECO:0007669"/>
    <property type="project" value="UniProtKB-KW"/>
</dbReference>
<comment type="caution">
    <text evidence="5">The sequence shown here is derived from an EMBL/GenBank/DDBJ whole genome shotgun (WGS) entry which is preliminary data.</text>
</comment>
<dbReference type="PANTHER" id="PTHR31339">
    <property type="entry name" value="PECTIN LYASE-RELATED"/>
    <property type="match status" value="1"/>
</dbReference>
<dbReference type="InterPro" id="IPR000743">
    <property type="entry name" value="Glyco_hydro_28"/>
</dbReference>
<organism evidence="5 6">
    <name type="scientific">Lacticaseibacillus yichunensis</name>
    <dbReference type="NCBI Taxonomy" id="2486015"/>
    <lineage>
        <taxon>Bacteria</taxon>
        <taxon>Bacillati</taxon>
        <taxon>Bacillota</taxon>
        <taxon>Bacilli</taxon>
        <taxon>Lactobacillales</taxon>
        <taxon>Lactobacillaceae</taxon>
        <taxon>Lacticaseibacillus</taxon>
    </lineage>
</organism>
<name>A0ABW4CJN3_9LACO</name>
<comment type="similarity">
    <text evidence="1 4">Belongs to the glycosyl hydrolase 28 family.</text>
</comment>
<dbReference type="EMBL" id="JBHTOG010000002">
    <property type="protein sequence ID" value="MFD1431107.1"/>
    <property type="molecule type" value="Genomic_DNA"/>
</dbReference>
<dbReference type="InterPro" id="IPR012334">
    <property type="entry name" value="Pectin_lyas_fold"/>
</dbReference>
<evidence type="ECO:0000256" key="2">
    <source>
        <dbReference type="ARBA" id="ARBA00022801"/>
    </source>
</evidence>
<evidence type="ECO:0000256" key="4">
    <source>
        <dbReference type="RuleBase" id="RU361169"/>
    </source>
</evidence>
<dbReference type="InterPro" id="IPR051801">
    <property type="entry name" value="GH28_Enzymes"/>
</dbReference>
<dbReference type="Pfam" id="PF00295">
    <property type="entry name" value="Glyco_hydro_28"/>
    <property type="match status" value="1"/>
</dbReference>
<keyword evidence="2 4" id="KW-0378">Hydrolase</keyword>
<evidence type="ECO:0000313" key="5">
    <source>
        <dbReference type="EMBL" id="MFD1431107.1"/>
    </source>
</evidence>
<evidence type="ECO:0000256" key="1">
    <source>
        <dbReference type="ARBA" id="ARBA00008834"/>
    </source>
</evidence>
<sequence>MSQLFSLTDFGAKPDTVAIQTESFQQALDAAREAGGGEVLVPAGHFVIGSIRLYSHTTLRLSAGTHLEASPRIADFTSFGQRTHLAYAQEPFYIKDWHLPADYFHALICAYDAEDIAVIGAPGATIDGCDLRDDDGEEGFRGPMTLVFSAVKNLTLRGYTVVRSANWAHVIDSCENVQITNIEVRGGHDGFNLHHSHHIELSDCTLRTGDDCLAGYDVHDLTVTNTFMNSACNNMRLGGVDLNFINDTFLAPAVYPHRSSGRHDTLNAFMYYSLDKDTGEDGQNVSFSHCTLMGLDRLMYVHFGQQWALQTHYPLRDIRFEDTTITAMHQTAIAMGEGEPLTVTFKNVTITDAPTPFLTTDASATVILENVDCGKGVTFATADGPKTFSGVIDHASL</sequence>
<accession>A0ABW4CJN3</accession>
<dbReference type="PANTHER" id="PTHR31339:SF9">
    <property type="entry name" value="PLASMIN AND FIBRONECTIN-BINDING PROTEIN A"/>
    <property type="match status" value="1"/>
</dbReference>
<dbReference type="RefSeq" id="WP_125697114.1">
    <property type="nucleotide sequence ID" value="NZ_JBHTOG010000002.1"/>
</dbReference>
<dbReference type="SUPFAM" id="SSF51126">
    <property type="entry name" value="Pectin lyase-like"/>
    <property type="match status" value="1"/>
</dbReference>
<evidence type="ECO:0000313" key="6">
    <source>
        <dbReference type="Proteomes" id="UP001597192"/>
    </source>
</evidence>
<dbReference type="Proteomes" id="UP001597192">
    <property type="component" value="Unassembled WGS sequence"/>
</dbReference>